<name>A0A1B2RVQ9_9VIRU</name>
<feature type="domain" description="RING-type" evidence="5">
    <location>
        <begin position="249"/>
        <end position="285"/>
    </location>
</feature>
<gene>
    <name evidence="6" type="ORF">LCDVSa001L</name>
</gene>
<dbReference type="Gene3D" id="3.30.40.10">
    <property type="entry name" value="Zinc/RING finger domain, C3HC4 (zinc finger)"/>
    <property type="match status" value="1"/>
</dbReference>
<dbReference type="OrthoDB" id="38320at10239"/>
<evidence type="ECO:0000256" key="1">
    <source>
        <dbReference type="ARBA" id="ARBA00022723"/>
    </source>
</evidence>
<organism evidence="6 7">
    <name type="scientific">Lymphocystis disease virus 3</name>
    <dbReference type="NCBI Taxonomy" id="2560566"/>
    <lineage>
        <taxon>Viruses</taxon>
        <taxon>Varidnaviria</taxon>
        <taxon>Bamfordvirae</taxon>
        <taxon>Nucleocytoviricota</taxon>
        <taxon>Megaviricetes</taxon>
        <taxon>Pimascovirales</taxon>
        <taxon>Pimascovirales incertae sedis</taxon>
        <taxon>Iridoviridae</taxon>
        <taxon>Alphairidovirinae</taxon>
        <taxon>Lymphocystivirus</taxon>
        <taxon>Lymphocystivirus sparus1</taxon>
    </lineage>
</organism>
<evidence type="ECO:0000256" key="3">
    <source>
        <dbReference type="ARBA" id="ARBA00022833"/>
    </source>
</evidence>
<keyword evidence="2 4" id="KW-0863">Zinc-finger</keyword>
<dbReference type="InterPro" id="IPR013083">
    <property type="entry name" value="Znf_RING/FYVE/PHD"/>
</dbReference>
<evidence type="ECO:0000256" key="2">
    <source>
        <dbReference type="ARBA" id="ARBA00022771"/>
    </source>
</evidence>
<keyword evidence="7" id="KW-1185">Reference proteome</keyword>
<dbReference type="PROSITE" id="PS50089">
    <property type="entry name" value="ZF_RING_2"/>
    <property type="match status" value="1"/>
</dbReference>
<dbReference type="Proteomes" id="UP000149121">
    <property type="component" value="Segment"/>
</dbReference>
<dbReference type="SUPFAM" id="SSF57850">
    <property type="entry name" value="RING/U-box"/>
    <property type="match status" value="1"/>
</dbReference>
<evidence type="ECO:0000313" key="6">
    <source>
        <dbReference type="EMBL" id="AOC55085.1"/>
    </source>
</evidence>
<dbReference type="PROSITE" id="PS00518">
    <property type="entry name" value="ZF_RING_1"/>
    <property type="match status" value="1"/>
</dbReference>
<dbReference type="GO" id="GO:0008270">
    <property type="term" value="F:zinc ion binding"/>
    <property type="evidence" value="ECO:0007669"/>
    <property type="project" value="UniProtKB-KW"/>
</dbReference>
<sequence>MEIFDELYLKSREKWNFSKSGGTTLKTCCVRIKNKLYSICLYLKSNYSVYSLRTHSDYDKLFADALAGALQHHKNFLEKTLIVEIKSASETYVVDPSFPLNALPQDSEFELKLSRNKIKFYGIFTNLTVETVIKIAVKKNLISLVPLYQDLEVEKSLSSEHLSLEKDFKLFSGELKPLELLYEIHREFGILNIVFNVSKIIVDPPKVPDRFFIDRGIESYYEKELIPRIDEDSFIKLKQTFPKPGVPKCPVCLQAVIEIILVNCGHGICKGCVLAQVLKNCNVCRTKIISMHVIYL</sequence>
<dbReference type="Pfam" id="PF13920">
    <property type="entry name" value="zf-C3HC4_3"/>
    <property type="match status" value="1"/>
</dbReference>
<keyword evidence="1" id="KW-0479">Metal-binding</keyword>
<evidence type="ECO:0000313" key="7">
    <source>
        <dbReference type="Proteomes" id="UP000149121"/>
    </source>
</evidence>
<dbReference type="EMBL" id="KX643370">
    <property type="protein sequence ID" value="AOC55085.1"/>
    <property type="molecule type" value="Genomic_DNA"/>
</dbReference>
<proteinExistence type="predicted"/>
<evidence type="ECO:0000256" key="4">
    <source>
        <dbReference type="PROSITE-ProRule" id="PRU00175"/>
    </source>
</evidence>
<dbReference type="KEGG" id="vg:30902760"/>
<dbReference type="InterPro" id="IPR001841">
    <property type="entry name" value="Znf_RING"/>
</dbReference>
<keyword evidence="3" id="KW-0862">Zinc</keyword>
<dbReference type="SMART" id="SM00184">
    <property type="entry name" value="RING"/>
    <property type="match status" value="1"/>
</dbReference>
<protein>
    <recommendedName>
        <fullName evidence="5">RING-type domain-containing protein</fullName>
    </recommendedName>
</protein>
<reference evidence="6 7" key="1">
    <citation type="journal article" date="2016" name="J. Virol.">
        <title>Concurrence of Iridovirus, Polyomavirus, and a Unique Member of a New Group of Fish Papillomaviruses in Lymphocystis Disease-Affected Gilthead Sea Bream.</title>
        <authorList>
            <person name="Lopez-Bueno A."/>
            <person name="Mavian C."/>
            <person name="Labella A.M."/>
            <person name="Castro D."/>
            <person name="Borrego J.J."/>
            <person name="Alcami A."/>
            <person name="Alejo A."/>
        </authorList>
    </citation>
    <scope>NUCLEOTIDE SEQUENCE [LARGE SCALE GENOMIC DNA]</scope>
    <source>
        <strain evidence="6">SA9</strain>
    </source>
</reference>
<evidence type="ECO:0000259" key="5">
    <source>
        <dbReference type="PROSITE" id="PS50089"/>
    </source>
</evidence>
<dbReference type="InterPro" id="IPR017907">
    <property type="entry name" value="Znf_RING_CS"/>
</dbReference>
<accession>A0A1B2RVQ9</accession>